<dbReference type="RefSeq" id="WP_044195960.1">
    <property type="nucleotide sequence ID" value="NZ_JMCB01000017.1"/>
</dbReference>
<dbReference type="Proteomes" id="UP000028725">
    <property type="component" value="Unassembled WGS sequence"/>
</dbReference>
<sequence length="451" mass="48668">MSHPRYFVPHAATPAEPVRPDASALVNVVDTFRLEVRYLGEQEWIIGLDAVGQLLAVPGRDRAQLPASAQAQLAHHEVTSGRSPRRIAAHELFFFTVELVEHPEEAEGANDPVYLYGNLIGPWPGEELKRVPGQLTVSRGAVLAGLVHGAADAFIYAPDAEIKTLQRSYHGLLPGDRPEVIAEGRGLVLAYPAVPEELQTRSAANDRLVADILYAVLTQLQENAREHSGPELLRLMELPVPSRIQAIADLETRGYEVNGDVAILRKPRGGLVGKLAGLLSAEKVKVPQEATAAEFVELARRALGVLPGWPNDAESALRALIRPGNSAPVRTGIVPSLPLTSTPVVQKSIPPRPPPAPARPNDWMKDFLDAHTPPGGTKKAKISRSRPNIPALPPKKSNQPPEWLADFGSAPAAPAAPTASAPKKAPPREKKAKAPEPEPQQKPDWMKDFDS</sequence>
<protein>
    <submittedName>
        <fullName evidence="2">Uncharacterized protein</fullName>
    </submittedName>
</protein>
<reference evidence="2 3" key="1">
    <citation type="submission" date="2014-04" db="EMBL/GenBank/DDBJ databases">
        <title>Genome assembly of Hyalangium minutum DSM 14724.</title>
        <authorList>
            <person name="Sharma G."/>
            <person name="Subramanian S."/>
        </authorList>
    </citation>
    <scope>NUCLEOTIDE SEQUENCE [LARGE SCALE GENOMIC DNA]</scope>
    <source>
        <strain evidence="2 3">DSM 14724</strain>
    </source>
</reference>
<gene>
    <name evidence="2" type="ORF">DB31_2691</name>
</gene>
<dbReference type="AlphaFoldDB" id="A0A085W7B0"/>
<dbReference type="PATRIC" id="fig|394096.3.peg.7022"/>
<evidence type="ECO:0000256" key="1">
    <source>
        <dbReference type="SAM" id="MobiDB-lite"/>
    </source>
</evidence>
<accession>A0A085W7B0</accession>
<feature type="compositionally biased region" description="Basic and acidic residues" evidence="1">
    <location>
        <begin position="426"/>
        <end position="451"/>
    </location>
</feature>
<proteinExistence type="predicted"/>
<name>A0A085W7B0_9BACT</name>
<feature type="compositionally biased region" description="Low complexity" evidence="1">
    <location>
        <begin position="409"/>
        <end position="423"/>
    </location>
</feature>
<feature type="region of interest" description="Disordered" evidence="1">
    <location>
        <begin position="341"/>
        <end position="451"/>
    </location>
</feature>
<evidence type="ECO:0000313" key="3">
    <source>
        <dbReference type="Proteomes" id="UP000028725"/>
    </source>
</evidence>
<evidence type="ECO:0000313" key="2">
    <source>
        <dbReference type="EMBL" id="KFE63573.1"/>
    </source>
</evidence>
<comment type="caution">
    <text evidence="2">The sequence shown here is derived from an EMBL/GenBank/DDBJ whole genome shotgun (WGS) entry which is preliminary data.</text>
</comment>
<dbReference type="EMBL" id="JMCB01000017">
    <property type="protein sequence ID" value="KFE63573.1"/>
    <property type="molecule type" value="Genomic_DNA"/>
</dbReference>
<dbReference type="STRING" id="394096.DB31_2691"/>
<keyword evidence="3" id="KW-1185">Reference proteome</keyword>
<organism evidence="2 3">
    <name type="scientific">Hyalangium minutum</name>
    <dbReference type="NCBI Taxonomy" id="394096"/>
    <lineage>
        <taxon>Bacteria</taxon>
        <taxon>Pseudomonadati</taxon>
        <taxon>Myxococcota</taxon>
        <taxon>Myxococcia</taxon>
        <taxon>Myxococcales</taxon>
        <taxon>Cystobacterineae</taxon>
        <taxon>Archangiaceae</taxon>
        <taxon>Hyalangium</taxon>
    </lineage>
</organism>